<sequence>MIEQVVKNRKQSSYSKHEPDTKRRKIGETPIAAKLFAKAHVRAKDKSFSYDRYKAVWAWSYNATLVMLIRTSKKEDDGLFLEAGRGWSKKGTIYGLGNAAKHFYKRPTVGTSSKNPSYTPSIVSQLQSELDSTKAELNSIKNELQEQRQSVENQQRMIEE</sequence>
<accession>A0A9Q1JI33</accession>
<evidence type="ECO:0000313" key="4">
    <source>
        <dbReference type="Proteomes" id="UP001153076"/>
    </source>
</evidence>
<evidence type="ECO:0000256" key="1">
    <source>
        <dbReference type="SAM" id="Coils"/>
    </source>
</evidence>
<dbReference type="OrthoDB" id="1818172at2759"/>
<comment type="caution">
    <text evidence="3">The sequence shown here is derived from an EMBL/GenBank/DDBJ whole genome shotgun (WGS) entry which is preliminary data.</text>
</comment>
<keyword evidence="1" id="KW-0175">Coiled coil</keyword>
<evidence type="ECO:0000256" key="2">
    <source>
        <dbReference type="SAM" id="MobiDB-lite"/>
    </source>
</evidence>
<name>A0A9Q1JI33_9CARY</name>
<feature type="region of interest" description="Disordered" evidence="2">
    <location>
        <begin position="1"/>
        <end position="24"/>
    </location>
</feature>
<reference evidence="3" key="1">
    <citation type="submission" date="2022-04" db="EMBL/GenBank/DDBJ databases">
        <title>Carnegiea gigantea Genome sequencing and assembly v2.</title>
        <authorList>
            <person name="Copetti D."/>
            <person name="Sanderson M.J."/>
            <person name="Burquez A."/>
            <person name="Wojciechowski M.F."/>
        </authorList>
    </citation>
    <scope>NUCLEOTIDE SEQUENCE</scope>
    <source>
        <strain evidence="3">SGP5-SGP5p</strain>
        <tissue evidence="3">Aerial part</tissue>
    </source>
</reference>
<evidence type="ECO:0000313" key="3">
    <source>
        <dbReference type="EMBL" id="KAJ8423739.1"/>
    </source>
</evidence>
<feature type="coiled-coil region" evidence="1">
    <location>
        <begin position="123"/>
        <end position="157"/>
    </location>
</feature>
<protein>
    <submittedName>
        <fullName evidence="3">Uncharacterized protein</fullName>
    </submittedName>
</protein>
<keyword evidence="4" id="KW-1185">Reference proteome</keyword>
<dbReference type="AlphaFoldDB" id="A0A9Q1JI33"/>
<dbReference type="EMBL" id="JAKOGI010001879">
    <property type="protein sequence ID" value="KAJ8423739.1"/>
    <property type="molecule type" value="Genomic_DNA"/>
</dbReference>
<dbReference type="Proteomes" id="UP001153076">
    <property type="component" value="Unassembled WGS sequence"/>
</dbReference>
<gene>
    <name evidence="3" type="ORF">Cgig2_023894</name>
</gene>
<organism evidence="3 4">
    <name type="scientific">Carnegiea gigantea</name>
    <dbReference type="NCBI Taxonomy" id="171969"/>
    <lineage>
        <taxon>Eukaryota</taxon>
        <taxon>Viridiplantae</taxon>
        <taxon>Streptophyta</taxon>
        <taxon>Embryophyta</taxon>
        <taxon>Tracheophyta</taxon>
        <taxon>Spermatophyta</taxon>
        <taxon>Magnoliopsida</taxon>
        <taxon>eudicotyledons</taxon>
        <taxon>Gunneridae</taxon>
        <taxon>Pentapetalae</taxon>
        <taxon>Caryophyllales</taxon>
        <taxon>Cactineae</taxon>
        <taxon>Cactaceae</taxon>
        <taxon>Cactoideae</taxon>
        <taxon>Echinocereeae</taxon>
        <taxon>Carnegiea</taxon>
    </lineage>
</organism>
<proteinExistence type="predicted"/>